<gene>
    <name evidence="3" type="ORF">JOF44_001166</name>
</gene>
<dbReference type="RefSeq" id="WP_209888525.1">
    <property type="nucleotide sequence ID" value="NZ_BAAAJV010000024.1"/>
</dbReference>
<accession>A0ABS4YHL8</accession>
<dbReference type="PROSITE" id="PS50943">
    <property type="entry name" value="HTH_CROC1"/>
    <property type="match status" value="1"/>
</dbReference>
<reference evidence="3 4" key="1">
    <citation type="submission" date="2021-03" db="EMBL/GenBank/DDBJ databases">
        <title>Sequencing the genomes of 1000 actinobacteria strains.</title>
        <authorList>
            <person name="Klenk H.-P."/>
        </authorList>
    </citation>
    <scope>NUCLEOTIDE SEQUENCE [LARGE SCALE GENOMIC DNA]</scope>
    <source>
        <strain evidence="3 4">DSM 14564</strain>
    </source>
</reference>
<evidence type="ECO:0000313" key="4">
    <source>
        <dbReference type="Proteomes" id="UP000698222"/>
    </source>
</evidence>
<dbReference type="SMART" id="SM00530">
    <property type="entry name" value="HTH_XRE"/>
    <property type="match status" value="1"/>
</dbReference>
<evidence type="ECO:0000259" key="2">
    <source>
        <dbReference type="PROSITE" id="PS50943"/>
    </source>
</evidence>
<dbReference type="InterPro" id="IPR010982">
    <property type="entry name" value="Lambda_DNA-bd_dom_sf"/>
</dbReference>
<dbReference type="Pfam" id="PF13443">
    <property type="entry name" value="HTH_26"/>
    <property type="match status" value="1"/>
</dbReference>
<dbReference type="SUPFAM" id="SSF47413">
    <property type="entry name" value="lambda repressor-like DNA-binding domains"/>
    <property type="match status" value="1"/>
</dbReference>
<protein>
    <submittedName>
        <fullName evidence="3">Transcriptional regulator with XRE-family HTH domain</fullName>
    </submittedName>
</protein>
<dbReference type="Proteomes" id="UP000698222">
    <property type="component" value="Unassembled WGS sequence"/>
</dbReference>
<comment type="caution">
    <text evidence="3">The sequence shown here is derived from an EMBL/GenBank/DDBJ whole genome shotgun (WGS) entry which is preliminary data.</text>
</comment>
<feature type="compositionally biased region" description="Basic and acidic residues" evidence="1">
    <location>
        <begin position="184"/>
        <end position="204"/>
    </location>
</feature>
<sequence>MEDNTRDHLADVRKNVTRYRKERELSQAELAELVTLEGFKFFPQTVQKIENGTRTIRLDEGMAIAKALGLAMSDLLRPVDSPVVELERAYRMALHGRESGHNGILDWLDGIAELKNITSLLGAEDLDIAEDDVNAWTFLVKETQRLLGESVQDLQRGAMRQMKREREERQKADGEEPELVTDSADLREKFGIGRDGRGVDPETS</sequence>
<evidence type="ECO:0000256" key="1">
    <source>
        <dbReference type="SAM" id="MobiDB-lite"/>
    </source>
</evidence>
<proteinExistence type="predicted"/>
<dbReference type="Gene3D" id="1.10.260.40">
    <property type="entry name" value="lambda repressor-like DNA-binding domains"/>
    <property type="match status" value="1"/>
</dbReference>
<feature type="region of interest" description="Disordered" evidence="1">
    <location>
        <begin position="157"/>
        <end position="204"/>
    </location>
</feature>
<dbReference type="InterPro" id="IPR001387">
    <property type="entry name" value="Cro/C1-type_HTH"/>
</dbReference>
<organism evidence="3 4">
    <name type="scientific">Brachybacterium fresconis</name>
    <dbReference type="NCBI Taxonomy" id="173363"/>
    <lineage>
        <taxon>Bacteria</taxon>
        <taxon>Bacillati</taxon>
        <taxon>Actinomycetota</taxon>
        <taxon>Actinomycetes</taxon>
        <taxon>Micrococcales</taxon>
        <taxon>Dermabacteraceae</taxon>
        <taxon>Brachybacterium</taxon>
    </lineage>
</organism>
<name>A0ABS4YHL8_9MICO</name>
<dbReference type="CDD" id="cd00093">
    <property type="entry name" value="HTH_XRE"/>
    <property type="match status" value="1"/>
</dbReference>
<dbReference type="EMBL" id="JAGIOC010000001">
    <property type="protein sequence ID" value="MBP2408263.1"/>
    <property type="molecule type" value="Genomic_DNA"/>
</dbReference>
<feature type="compositionally biased region" description="Basic and acidic residues" evidence="1">
    <location>
        <begin position="162"/>
        <end position="174"/>
    </location>
</feature>
<feature type="domain" description="HTH cro/C1-type" evidence="2">
    <location>
        <begin position="16"/>
        <end position="75"/>
    </location>
</feature>
<keyword evidence="4" id="KW-1185">Reference proteome</keyword>
<evidence type="ECO:0000313" key="3">
    <source>
        <dbReference type="EMBL" id="MBP2408263.1"/>
    </source>
</evidence>